<feature type="region of interest" description="Disordered" evidence="1">
    <location>
        <begin position="35"/>
        <end position="59"/>
    </location>
</feature>
<evidence type="ECO:0000256" key="2">
    <source>
        <dbReference type="SAM" id="Phobius"/>
    </source>
</evidence>
<evidence type="ECO:0000259" key="3">
    <source>
        <dbReference type="Pfam" id="PF13240"/>
    </source>
</evidence>
<dbReference type="PATRIC" id="fig|1218493.3.peg.694"/>
<dbReference type="Proteomes" id="UP000033533">
    <property type="component" value="Unassembled WGS sequence"/>
</dbReference>
<dbReference type="STRING" id="1218493.JF76_06500"/>
<dbReference type="RefSeq" id="WP_045927812.1">
    <property type="nucleotide sequence ID" value="NZ_JBHSZS010000009.1"/>
</dbReference>
<feature type="domain" description="Zinc-ribbon" evidence="3">
    <location>
        <begin position="6"/>
        <end position="28"/>
    </location>
</feature>
<dbReference type="PANTHER" id="PTHR40038">
    <property type="entry name" value="MEMBRANE-ASSOCIATED PROTEIN TCAA"/>
    <property type="match status" value="1"/>
</dbReference>
<dbReference type="HOGENOM" id="CLU_032987_1_0_9"/>
<sequence>MSGRRFCPNCGTKLESNVEFCPNCGFKLAKKEHASPSRQAYQQTAKKQTSSQGRQAYHAQPMKKKTKVLLTLGATFLAVFTIFYAWGSSHYSKENQINRIKADLIDTKAGLAKDVVADDSAMQVTDTALKPTQTYFAEHHKAANELINYLKEDASFNRIHLVQSGHHMLLFPKYVLRVPTIYAAVATNHSNSSITVNGKYIGQVKPGNFASEKQDNKYGVKLRHLFVGTYHIKVKSNISNRNLSTTSNYDLWSSGTVDMGIRTENFTVKSTPGAILYLNDKNVGTLNKKGRLTFKDYPVTDKLKIYVKAKVGSNTIKSQELNYGDVQYDDANDSHKTIEPKWDGLIAKEDAQEILEDNFKDPDEDAFVNGAENKSYQELRKMDKGYDEDDDIDSYDMSCSVISVSPAPNKSSNVVYKITFTFEVGDTERKQVLLYKGASFRSSDSDDEDNESQKIKSIGTGKIVSDKRY</sequence>
<protein>
    <submittedName>
        <fullName evidence="5">Uncharacterized protein</fullName>
    </submittedName>
</protein>
<accession>A0A0F4LBV9</accession>
<keyword evidence="2" id="KW-1133">Transmembrane helix</keyword>
<keyword evidence="2" id="KW-0812">Transmembrane</keyword>
<dbReference type="EMBL" id="JXBY01000016">
    <property type="protein sequence ID" value="KJY56342.1"/>
    <property type="molecule type" value="Genomic_DNA"/>
</dbReference>
<dbReference type="Pfam" id="PF13240">
    <property type="entry name" value="Zn_Ribbon_1"/>
    <property type="match status" value="1"/>
</dbReference>
<dbReference type="PANTHER" id="PTHR40038:SF1">
    <property type="entry name" value="MEMBRANE-ASSOCIATED PROTEIN TCAA"/>
    <property type="match status" value="1"/>
</dbReference>
<reference evidence="5 6" key="1">
    <citation type="submission" date="2014-12" db="EMBL/GenBank/DDBJ databases">
        <title>Comparative genomics of the lactic acid bacteria isolated from the honey bee gut.</title>
        <authorList>
            <person name="Ellegaard K.M."/>
            <person name="Tamarit D."/>
            <person name="Javelind E."/>
            <person name="Olofsson T."/>
            <person name="Andersson S.G."/>
            <person name="Vasquez A."/>
        </authorList>
    </citation>
    <scope>NUCLEOTIDE SEQUENCE [LARGE SCALE GENOMIC DNA]</scope>
    <source>
        <strain evidence="5 6">Biut2</strain>
    </source>
</reference>
<feature type="compositionally biased region" description="Polar residues" evidence="1">
    <location>
        <begin position="36"/>
        <end position="54"/>
    </location>
</feature>
<dbReference type="OrthoDB" id="2327418at2"/>
<comment type="caution">
    <text evidence="5">The sequence shown here is derived from an EMBL/GenBank/DDBJ whole genome shotgun (WGS) entry which is preliminary data.</text>
</comment>
<evidence type="ECO:0000259" key="4">
    <source>
        <dbReference type="Pfam" id="PF22820"/>
    </source>
</evidence>
<name>A0A0F4LBV9_9LACO</name>
<keyword evidence="2" id="KW-0472">Membrane</keyword>
<dbReference type="Pfam" id="PF22820">
    <property type="entry name" value="TcaA_3rd_4th"/>
    <property type="match status" value="1"/>
</dbReference>
<organism evidence="5 6">
    <name type="scientific">Lactobacillus kullabergensis</name>
    <dbReference type="NCBI Taxonomy" id="1218493"/>
    <lineage>
        <taxon>Bacteria</taxon>
        <taxon>Bacillati</taxon>
        <taxon>Bacillota</taxon>
        <taxon>Bacilli</taxon>
        <taxon>Lactobacillales</taxon>
        <taxon>Lactobacillaceae</taxon>
        <taxon>Lactobacillus</taxon>
    </lineage>
</organism>
<evidence type="ECO:0000313" key="6">
    <source>
        <dbReference type="Proteomes" id="UP000033533"/>
    </source>
</evidence>
<evidence type="ECO:0000256" key="1">
    <source>
        <dbReference type="SAM" id="MobiDB-lite"/>
    </source>
</evidence>
<dbReference type="InterPro" id="IPR026870">
    <property type="entry name" value="Zinc_ribbon_dom"/>
</dbReference>
<proteinExistence type="predicted"/>
<evidence type="ECO:0000313" key="5">
    <source>
        <dbReference type="EMBL" id="KJY56342.1"/>
    </source>
</evidence>
<dbReference type="AlphaFoldDB" id="A0A0F4LBV9"/>
<feature type="region of interest" description="Disordered" evidence="1">
    <location>
        <begin position="440"/>
        <end position="469"/>
    </location>
</feature>
<dbReference type="InterPro" id="IPR054530">
    <property type="entry name" value="TcaA_4th"/>
</dbReference>
<gene>
    <name evidence="5" type="ORF">JF76_06500</name>
</gene>
<feature type="transmembrane region" description="Helical" evidence="2">
    <location>
        <begin position="68"/>
        <end position="87"/>
    </location>
</feature>
<feature type="domain" description="TcaA 4th" evidence="4">
    <location>
        <begin position="264"/>
        <end position="329"/>
    </location>
</feature>